<feature type="compositionally biased region" description="Polar residues" evidence="1">
    <location>
        <begin position="227"/>
        <end position="236"/>
    </location>
</feature>
<name>K8F106_9CHLO</name>
<dbReference type="Pfam" id="PF13460">
    <property type="entry name" value="NAD_binding_10"/>
    <property type="match status" value="1"/>
</dbReference>
<feature type="domain" description="NAD(P)-binding" evidence="2">
    <location>
        <begin position="452"/>
        <end position="652"/>
    </location>
</feature>
<feature type="compositionally biased region" description="Low complexity" evidence="1">
    <location>
        <begin position="328"/>
        <end position="343"/>
    </location>
</feature>
<dbReference type="InterPro" id="IPR036291">
    <property type="entry name" value="NAD(P)-bd_dom_sf"/>
</dbReference>
<feature type="compositionally biased region" description="Basic and acidic residues" evidence="1">
    <location>
        <begin position="160"/>
        <end position="175"/>
    </location>
</feature>
<evidence type="ECO:0000256" key="1">
    <source>
        <dbReference type="SAM" id="MobiDB-lite"/>
    </source>
</evidence>
<feature type="compositionally biased region" description="Basic and acidic residues" evidence="1">
    <location>
        <begin position="189"/>
        <end position="198"/>
    </location>
</feature>
<feature type="region of interest" description="Disordered" evidence="1">
    <location>
        <begin position="375"/>
        <end position="409"/>
    </location>
</feature>
<dbReference type="KEGG" id="bpg:Bathy11g01980"/>
<feature type="compositionally biased region" description="Acidic residues" evidence="1">
    <location>
        <begin position="270"/>
        <end position="280"/>
    </location>
</feature>
<evidence type="ECO:0000313" key="4">
    <source>
        <dbReference type="Proteomes" id="UP000198341"/>
    </source>
</evidence>
<dbReference type="InterPro" id="IPR016040">
    <property type="entry name" value="NAD(P)-bd_dom"/>
</dbReference>
<reference evidence="3 4" key="1">
    <citation type="submission" date="2011-10" db="EMBL/GenBank/DDBJ databases">
        <authorList>
            <person name="Genoscope - CEA"/>
        </authorList>
    </citation>
    <scope>NUCLEOTIDE SEQUENCE [LARGE SCALE GENOMIC DNA]</scope>
    <source>
        <strain evidence="3 4">RCC 1105</strain>
    </source>
</reference>
<feature type="region of interest" description="Disordered" evidence="1">
    <location>
        <begin position="160"/>
        <end position="361"/>
    </location>
</feature>
<sequence length="691" mass="76029">MPPPPSGGALLAMNNNNNNNNSTVIKSSGSSSFLGGRRGVSFFLFCSFVCFFSLHFSSSKWRSLQLELDQTHEKYSKEINEFTSKVQLLSKNSQRMESLEKERDTQRTRLKEKNSEINQLKEELKKSKPTAAAKMAQETKKRNEELEEQIREMRVEMEEMKQGNEKEMEEFKMDSSEAYDGCSKREKKLRGELERCLERGGGGGGSVLERNRSGDDGLSNAAKAIENSGSSRNSIGNAVRESSKREEVEDEDDEALAKKKDDQPERDVNVNDDDDDVNDDDGQRGKNQEQQQPRALGDLDEEDEDAKRKHNLRVDRIERLEKQRQDQAKYWAKYQAKKQQQQQRIKKEREEQVKSTSEQKMSFVTHSFSNAFVAKPAAQKKRQQQKRVKVVKVSASSPSSSSELDDDGSNQALLSRRGFSVSLTVLAASFHSQNENVSHARNSSLPTVLVIGSTGQTGKLVVASLANANDANVIAGCRSLEKAKKMKLDQNGVELLGGVDVTDTTENLALAMAGADVVVIATGFVPGNPFKMNAAAHEVDNEGVVNCVNAAKKAGNVKKIVLISSILTNGRAAGLADSPGFKITNAFGGVLDEKLVGENYLRNSGIDWVIVRPAGLKNDQSGSLIVGQEDAMASGEIDRRLVAQVMAKAALDDKAKNKVYEIAEEGSYSNGYDCGAPKCQIVGSDSSKWFS</sequence>
<feature type="compositionally biased region" description="Basic residues" evidence="1">
    <location>
        <begin position="378"/>
        <end position="390"/>
    </location>
</feature>
<evidence type="ECO:0000259" key="2">
    <source>
        <dbReference type="Pfam" id="PF13460"/>
    </source>
</evidence>
<gene>
    <name evidence="3" type="ordered locus">Bathy11g01980</name>
</gene>
<dbReference type="SUPFAM" id="SSF51735">
    <property type="entry name" value="NAD(P)-binding Rossmann-fold domains"/>
    <property type="match status" value="1"/>
</dbReference>
<keyword evidence="4" id="KW-1185">Reference proteome</keyword>
<feature type="compositionally biased region" description="Basic and acidic residues" evidence="1">
    <location>
        <begin position="255"/>
        <end position="269"/>
    </location>
</feature>
<dbReference type="EMBL" id="FO082268">
    <property type="protein sequence ID" value="CCO18450.1"/>
    <property type="molecule type" value="Genomic_DNA"/>
</dbReference>
<dbReference type="RefSeq" id="XP_007510105.1">
    <property type="nucleotide sequence ID" value="XM_007510043.1"/>
</dbReference>
<dbReference type="PANTHER" id="PTHR15020:SF11">
    <property type="entry name" value="OS06G0360300 PROTEIN"/>
    <property type="match status" value="1"/>
</dbReference>
<dbReference type="OrthoDB" id="419598at2759"/>
<feature type="compositionally biased region" description="Basic and acidic residues" evidence="1">
    <location>
        <begin position="312"/>
        <end position="327"/>
    </location>
</feature>
<accession>K8F106</accession>
<dbReference type="eggNOG" id="KOG1203">
    <property type="taxonomic scope" value="Eukaryota"/>
</dbReference>
<evidence type="ECO:0000313" key="3">
    <source>
        <dbReference type="EMBL" id="CCO18450.1"/>
    </source>
</evidence>
<dbReference type="Gene3D" id="3.40.50.720">
    <property type="entry name" value="NAD(P)-binding Rossmann-like Domain"/>
    <property type="match status" value="1"/>
</dbReference>
<dbReference type="PANTHER" id="PTHR15020">
    <property type="entry name" value="FLAVIN REDUCTASE-RELATED"/>
    <property type="match status" value="1"/>
</dbReference>
<proteinExistence type="predicted"/>
<protein>
    <recommendedName>
        <fullName evidence="2">NAD(P)-binding domain-containing protein</fullName>
    </recommendedName>
</protein>
<dbReference type="CDD" id="cd05243">
    <property type="entry name" value="SDR_a5"/>
    <property type="match status" value="1"/>
</dbReference>
<organism evidence="3 4">
    <name type="scientific">Bathycoccus prasinos</name>
    <dbReference type="NCBI Taxonomy" id="41875"/>
    <lineage>
        <taxon>Eukaryota</taxon>
        <taxon>Viridiplantae</taxon>
        <taxon>Chlorophyta</taxon>
        <taxon>Mamiellophyceae</taxon>
        <taxon>Mamiellales</taxon>
        <taxon>Bathycoccaceae</taxon>
        <taxon>Bathycoccus</taxon>
    </lineage>
</organism>
<dbReference type="AlphaFoldDB" id="K8F106"/>
<feature type="region of interest" description="Disordered" evidence="1">
    <location>
        <begin position="125"/>
        <end position="145"/>
    </location>
</feature>
<feature type="compositionally biased region" description="Low complexity" evidence="1">
    <location>
        <begin position="391"/>
        <end position="402"/>
    </location>
</feature>
<dbReference type="STRING" id="41875.K8F106"/>
<dbReference type="Proteomes" id="UP000198341">
    <property type="component" value="Chromosome 11"/>
</dbReference>
<dbReference type="GeneID" id="19012878"/>